<gene>
    <name evidence="2" type="ORF">POCULU_LOCUS10754</name>
</gene>
<evidence type="ECO:0000313" key="3">
    <source>
        <dbReference type="Proteomes" id="UP000789572"/>
    </source>
</evidence>
<dbReference type="OrthoDB" id="10457730at2759"/>
<evidence type="ECO:0000256" key="1">
    <source>
        <dbReference type="SAM" id="MobiDB-lite"/>
    </source>
</evidence>
<feature type="non-terminal residue" evidence="2">
    <location>
        <position position="203"/>
    </location>
</feature>
<proteinExistence type="predicted"/>
<accession>A0A9N9E8S7</accession>
<protein>
    <submittedName>
        <fullName evidence="2">9761_t:CDS:1</fullName>
    </submittedName>
</protein>
<sequence length="203" mass="23399">KLLTMRKVIHFQRLIGRRLPGQRFDRILVDPYLPITMIPATAFNKDFQYFASNQQFYDKIHIIYILLPNAKSPTRQQTHPMETDSGTSSTFLPSTVCSSTSTLTTQTPAVTTTPTNADFEEPLQARFLVLERKLWELEVNAERDVGSSIDVGELDNMQNMQRRASDVRSVEDTEFDGEDESVIETVIEWAYERDNEKEDDEEE</sequence>
<feature type="compositionally biased region" description="Acidic residues" evidence="1">
    <location>
        <begin position="172"/>
        <end position="181"/>
    </location>
</feature>
<organism evidence="2 3">
    <name type="scientific">Paraglomus occultum</name>
    <dbReference type="NCBI Taxonomy" id="144539"/>
    <lineage>
        <taxon>Eukaryota</taxon>
        <taxon>Fungi</taxon>
        <taxon>Fungi incertae sedis</taxon>
        <taxon>Mucoromycota</taxon>
        <taxon>Glomeromycotina</taxon>
        <taxon>Glomeromycetes</taxon>
        <taxon>Paraglomerales</taxon>
        <taxon>Paraglomeraceae</taxon>
        <taxon>Paraglomus</taxon>
    </lineage>
</organism>
<feature type="region of interest" description="Disordered" evidence="1">
    <location>
        <begin position="162"/>
        <end position="181"/>
    </location>
</feature>
<dbReference type="Proteomes" id="UP000789572">
    <property type="component" value="Unassembled WGS sequence"/>
</dbReference>
<dbReference type="EMBL" id="CAJVPJ010006196">
    <property type="protein sequence ID" value="CAG8666990.1"/>
    <property type="molecule type" value="Genomic_DNA"/>
</dbReference>
<dbReference type="AlphaFoldDB" id="A0A9N9E8S7"/>
<comment type="caution">
    <text evidence="2">The sequence shown here is derived from an EMBL/GenBank/DDBJ whole genome shotgun (WGS) entry which is preliminary data.</text>
</comment>
<evidence type="ECO:0000313" key="2">
    <source>
        <dbReference type="EMBL" id="CAG8666990.1"/>
    </source>
</evidence>
<reference evidence="2" key="1">
    <citation type="submission" date="2021-06" db="EMBL/GenBank/DDBJ databases">
        <authorList>
            <person name="Kallberg Y."/>
            <person name="Tangrot J."/>
            <person name="Rosling A."/>
        </authorList>
    </citation>
    <scope>NUCLEOTIDE SEQUENCE</scope>
    <source>
        <strain evidence="2">IA702</strain>
    </source>
</reference>
<feature type="non-terminal residue" evidence="2">
    <location>
        <position position="1"/>
    </location>
</feature>
<keyword evidence="3" id="KW-1185">Reference proteome</keyword>
<name>A0A9N9E8S7_9GLOM</name>